<gene>
    <name evidence="6" type="ORF">ACFPM7_21150</name>
</gene>
<evidence type="ECO:0000256" key="4">
    <source>
        <dbReference type="ARBA" id="ARBA00023163"/>
    </source>
</evidence>
<reference evidence="7" key="1">
    <citation type="journal article" date="2019" name="Int. J. Syst. Evol. Microbiol.">
        <title>The Global Catalogue of Microorganisms (GCM) 10K type strain sequencing project: providing services to taxonomists for standard genome sequencing and annotation.</title>
        <authorList>
            <consortium name="The Broad Institute Genomics Platform"/>
            <consortium name="The Broad Institute Genome Sequencing Center for Infectious Disease"/>
            <person name="Wu L."/>
            <person name="Ma J."/>
        </authorList>
    </citation>
    <scope>NUCLEOTIDE SEQUENCE [LARGE SCALE GENOMIC DNA]</scope>
    <source>
        <strain evidence="7">CCUG 59778</strain>
    </source>
</reference>
<evidence type="ECO:0000256" key="1">
    <source>
        <dbReference type="ARBA" id="ARBA00009437"/>
    </source>
</evidence>
<evidence type="ECO:0000259" key="5">
    <source>
        <dbReference type="PROSITE" id="PS50931"/>
    </source>
</evidence>
<keyword evidence="4" id="KW-0804">Transcription</keyword>
<dbReference type="SUPFAM" id="SSF46785">
    <property type="entry name" value="Winged helix' DNA-binding domain"/>
    <property type="match status" value="1"/>
</dbReference>
<evidence type="ECO:0000313" key="6">
    <source>
        <dbReference type="EMBL" id="MFC5289569.1"/>
    </source>
</evidence>
<dbReference type="Pfam" id="PF03466">
    <property type="entry name" value="LysR_substrate"/>
    <property type="match status" value="1"/>
</dbReference>
<evidence type="ECO:0000313" key="7">
    <source>
        <dbReference type="Proteomes" id="UP001596157"/>
    </source>
</evidence>
<dbReference type="Gene3D" id="1.10.10.10">
    <property type="entry name" value="Winged helix-like DNA-binding domain superfamily/Winged helix DNA-binding domain"/>
    <property type="match status" value="1"/>
</dbReference>
<sequence>MDTRLLRTFCAVTRLGSFSAAARELGYTQSAVSQHIVALESDLGVPLLTRRPVGPTDAGARLLDHAVPLLLRLDAARADVARAAAEPAARLAVGVAPLAAAHLPAIARHARAAGVRELSVRVAAPGALPGALASGELDLAVVVSPAVRGDPPPLPALASLRSVPLAEAPALVAVPQGHPLTGEAALADLTEARWLAAPDAVGSLDDLCAGLGLPPLRTAVRCAGTDLDAPRLLAAAGEGLVLLPASALTPDLRGVPVRTPELVYRTDLLHPRSADRAVVAVVAALGAG</sequence>
<proteinExistence type="inferred from homology"/>
<dbReference type="RefSeq" id="WP_378249413.1">
    <property type="nucleotide sequence ID" value="NZ_JBHSKF010000011.1"/>
</dbReference>
<keyword evidence="7" id="KW-1185">Reference proteome</keyword>
<dbReference type="InterPro" id="IPR005119">
    <property type="entry name" value="LysR_subst-bd"/>
</dbReference>
<dbReference type="PRINTS" id="PR00039">
    <property type="entry name" value="HTHLYSR"/>
</dbReference>
<feature type="domain" description="HTH lysR-type" evidence="5">
    <location>
        <begin position="1"/>
        <end position="56"/>
    </location>
</feature>
<protein>
    <submittedName>
        <fullName evidence="6">LysR family transcriptional regulator</fullName>
    </submittedName>
</protein>
<keyword evidence="3" id="KW-0238">DNA-binding</keyword>
<dbReference type="InterPro" id="IPR036390">
    <property type="entry name" value="WH_DNA-bd_sf"/>
</dbReference>
<dbReference type="EMBL" id="JBHSKF010000011">
    <property type="protein sequence ID" value="MFC5289569.1"/>
    <property type="molecule type" value="Genomic_DNA"/>
</dbReference>
<evidence type="ECO:0000256" key="3">
    <source>
        <dbReference type="ARBA" id="ARBA00023125"/>
    </source>
</evidence>
<dbReference type="InterPro" id="IPR000847">
    <property type="entry name" value="LysR_HTH_N"/>
</dbReference>
<dbReference type="InterPro" id="IPR036388">
    <property type="entry name" value="WH-like_DNA-bd_sf"/>
</dbReference>
<dbReference type="Gene3D" id="3.40.190.10">
    <property type="entry name" value="Periplasmic binding protein-like II"/>
    <property type="match status" value="2"/>
</dbReference>
<dbReference type="Pfam" id="PF00126">
    <property type="entry name" value="HTH_1"/>
    <property type="match status" value="1"/>
</dbReference>
<comment type="caution">
    <text evidence="6">The sequence shown here is derived from an EMBL/GenBank/DDBJ whole genome shotgun (WGS) entry which is preliminary data.</text>
</comment>
<dbReference type="CDD" id="cd05466">
    <property type="entry name" value="PBP2_LTTR_substrate"/>
    <property type="match status" value="1"/>
</dbReference>
<dbReference type="PANTHER" id="PTHR30126">
    <property type="entry name" value="HTH-TYPE TRANSCRIPTIONAL REGULATOR"/>
    <property type="match status" value="1"/>
</dbReference>
<accession>A0ABW0EQL9</accession>
<dbReference type="Proteomes" id="UP001596157">
    <property type="component" value="Unassembled WGS sequence"/>
</dbReference>
<dbReference type="SUPFAM" id="SSF53850">
    <property type="entry name" value="Periplasmic binding protein-like II"/>
    <property type="match status" value="1"/>
</dbReference>
<evidence type="ECO:0000256" key="2">
    <source>
        <dbReference type="ARBA" id="ARBA00023015"/>
    </source>
</evidence>
<organism evidence="6 7">
    <name type="scientific">Actinokineospora guangxiensis</name>
    <dbReference type="NCBI Taxonomy" id="1490288"/>
    <lineage>
        <taxon>Bacteria</taxon>
        <taxon>Bacillati</taxon>
        <taxon>Actinomycetota</taxon>
        <taxon>Actinomycetes</taxon>
        <taxon>Pseudonocardiales</taxon>
        <taxon>Pseudonocardiaceae</taxon>
        <taxon>Actinokineospora</taxon>
    </lineage>
</organism>
<name>A0ABW0EQL9_9PSEU</name>
<keyword evidence="2" id="KW-0805">Transcription regulation</keyword>
<dbReference type="PROSITE" id="PS50931">
    <property type="entry name" value="HTH_LYSR"/>
    <property type="match status" value="1"/>
</dbReference>
<dbReference type="PANTHER" id="PTHR30126:SF39">
    <property type="entry name" value="HTH-TYPE TRANSCRIPTIONAL REGULATOR CYSL"/>
    <property type="match status" value="1"/>
</dbReference>
<comment type="similarity">
    <text evidence="1">Belongs to the LysR transcriptional regulatory family.</text>
</comment>